<feature type="binding site" evidence="6">
    <location>
        <position position="151"/>
    </location>
    <ligand>
        <name>Ca(2+)</name>
        <dbReference type="ChEBI" id="CHEBI:29108"/>
    </ligand>
</feature>
<feature type="binding site" evidence="6">
    <location>
        <position position="220"/>
    </location>
    <ligand>
        <name>Ca(2+)</name>
        <dbReference type="ChEBI" id="CHEBI:29108"/>
    </ligand>
</feature>
<proteinExistence type="inferred from homology"/>
<evidence type="ECO:0000256" key="3">
    <source>
        <dbReference type="ARBA" id="ARBA00022801"/>
    </source>
</evidence>
<dbReference type="EMBL" id="CANHGI010000006">
    <property type="protein sequence ID" value="CAI5455319.1"/>
    <property type="molecule type" value="Genomic_DNA"/>
</dbReference>
<feature type="binding site" evidence="6">
    <location>
        <position position="105"/>
    </location>
    <ligand>
        <name>Ca(2+)</name>
        <dbReference type="ChEBI" id="CHEBI:29108"/>
    </ligand>
</feature>
<organism evidence="8 9">
    <name type="scientific">Caenorhabditis angaria</name>
    <dbReference type="NCBI Taxonomy" id="860376"/>
    <lineage>
        <taxon>Eukaryota</taxon>
        <taxon>Metazoa</taxon>
        <taxon>Ecdysozoa</taxon>
        <taxon>Nematoda</taxon>
        <taxon>Chromadorea</taxon>
        <taxon>Rhabditida</taxon>
        <taxon>Rhabditina</taxon>
        <taxon>Rhabditomorpha</taxon>
        <taxon>Rhabditoidea</taxon>
        <taxon>Rhabditidae</taxon>
        <taxon>Peloderinae</taxon>
        <taxon>Caenorhabditis</taxon>
    </lineage>
</organism>
<evidence type="ECO:0000256" key="5">
    <source>
        <dbReference type="ARBA" id="ARBA00025738"/>
    </source>
</evidence>
<protein>
    <recommendedName>
        <fullName evidence="10">Apyrase</fullName>
    </recommendedName>
</protein>
<evidence type="ECO:0000256" key="7">
    <source>
        <dbReference type="SAM" id="SignalP"/>
    </source>
</evidence>
<dbReference type="OrthoDB" id="25028at2759"/>
<dbReference type="Gene3D" id="2.120.10.100">
    <property type="entry name" value="Apyrase"/>
    <property type="match status" value="1"/>
</dbReference>
<dbReference type="AlphaFoldDB" id="A0A9P1N8R0"/>
<comment type="similarity">
    <text evidence="5">Belongs to the apyrase family.</text>
</comment>
<dbReference type="GO" id="GO:0030166">
    <property type="term" value="P:proteoglycan biosynthetic process"/>
    <property type="evidence" value="ECO:0007669"/>
    <property type="project" value="TreeGrafter"/>
</dbReference>
<keyword evidence="7" id="KW-0732">Signal</keyword>
<keyword evidence="4 6" id="KW-0106">Calcium</keyword>
<feature type="binding site" evidence="6">
    <location>
        <position position="281"/>
    </location>
    <ligand>
        <name>Ca(2+)</name>
        <dbReference type="ChEBI" id="CHEBI:29108"/>
    </ligand>
</feature>
<name>A0A9P1N8R0_9PELO</name>
<evidence type="ECO:0000313" key="8">
    <source>
        <dbReference type="EMBL" id="CAI5455319.1"/>
    </source>
</evidence>
<dbReference type="GO" id="GO:0045134">
    <property type="term" value="F:UDP phosphatase activity"/>
    <property type="evidence" value="ECO:0007669"/>
    <property type="project" value="TreeGrafter"/>
</dbReference>
<dbReference type="GO" id="GO:0005509">
    <property type="term" value="F:calcium ion binding"/>
    <property type="evidence" value="ECO:0007669"/>
    <property type="project" value="InterPro"/>
</dbReference>
<dbReference type="SUPFAM" id="SSF101887">
    <property type="entry name" value="Apyrase"/>
    <property type="match status" value="1"/>
</dbReference>
<dbReference type="InterPro" id="IPR009283">
    <property type="entry name" value="Apyrase"/>
</dbReference>
<keyword evidence="9" id="KW-1185">Reference proteome</keyword>
<dbReference type="PANTHER" id="PTHR13023:SF2">
    <property type="entry name" value="SOLUBLE CALCIUM-ACTIVATED NUCLEOTIDASE 1"/>
    <property type="match status" value="1"/>
</dbReference>
<gene>
    <name evidence="8" type="ORF">CAMP_LOCUS17956</name>
</gene>
<keyword evidence="3" id="KW-0378">Hydrolase</keyword>
<evidence type="ECO:0000256" key="1">
    <source>
        <dbReference type="ARBA" id="ARBA00001913"/>
    </source>
</evidence>
<dbReference type="FunFam" id="2.120.10.100:FF:000001">
    <property type="entry name" value="Soluble calcium-activated nucleotidase 1"/>
    <property type="match status" value="1"/>
</dbReference>
<dbReference type="PANTHER" id="PTHR13023">
    <property type="entry name" value="APYRASE"/>
    <property type="match status" value="1"/>
</dbReference>
<reference evidence="8" key="1">
    <citation type="submission" date="2022-11" db="EMBL/GenBank/DDBJ databases">
        <authorList>
            <person name="Kikuchi T."/>
        </authorList>
    </citation>
    <scope>NUCLEOTIDE SEQUENCE</scope>
    <source>
        <strain evidence="8">PS1010</strain>
    </source>
</reference>
<feature type="chain" id="PRO_5040303737" description="Apyrase" evidence="7">
    <location>
        <begin position="24"/>
        <end position="353"/>
    </location>
</feature>
<dbReference type="Pfam" id="PF06079">
    <property type="entry name" value="Apyrase"/>
    <property type="match status" value="1"/>
</dbReference>
<feature type="signal peptide" evidence="7">
    <location>
        <begin position="1"/>
        <end position="23"/>
    </location>
</feature>
<comment type="cofactor">
    <cofactor evidence="1 6">
        <name>Ca(2+)</name>
        <dbReference type="ChEBI" id="CHEBI:29108"/>
    </cofactor>
</comment>
<evidence type="ECO:0000256" key="4">
    <source>
        <dbReference type="ARBA" id="ARBA00022837"/>
    </source>
</evidence>
<dbReference type="InterPro" id="IPR036258">
    <property type="entry name" value="Apyrase_sf"/>
</dbReference>
<dbReference type="Proteomes" id="UP001152747">
    <property type="component" value="Unassembled WGS sequence"/>
</dbReference>
<feature type="binding site" evidence="6">
    <location>
        <position position="104"/>
    </location>
    <ligand>
        <name>Ca(2+)</name>
        <dbReference type="ChEBI" id="CHEBI:29108"/>
    </ligand>
</feature>
<evidence type="ECO:0000256" key="6">
    <source>
        <dbReference type="PIRSR" id="PIRSR609283-1"/>
    </source>
</evidence>
<keyword evidence="2 6" id="KW-0479">Metal-binding</keyword>
<evidence type="ECO:0000313" key="9">
    <source>
        <dbReference type="Proteomes" id="UP001152747"/>
    </source>
</evidence>
<feature type="binding site" evidence="6">
    <location>
        <position position="342"/>
    </location>
    <ligand>
        <name>Ca(2+)</name>
        <dbReference type="ChEBI" id="CHEBI:29108"/>
    </ligand>
</feature>
<comment type="caution">
    <text evidence="8">The sequence shown here is derived from an EMBL/GenBank/DDBJ whole genome shotgun (WGS) entry which is preliminary data.</text>
</comment>
<sequence length="353" mass="40155">MCCYRIICLFFIFLSILELNVYATQTPKCEVINVVPDQKSDILLPLSVITDMDARSKHKNSWYSTIKYGALAFSQNRTSSFVHWIGSVNITSNFNFNQKSMEMSDLKIFNNRLLSIDDKMGIVYWLRNGTAIPWVIASAGDGSSSQPFKGEWMTIRNGELYVGSSGHEVVNANGEYLNDNEMFIRIVSANGAMRAEDWTARYVKLRRSIGIHFPGYIIHEAVHWSEIHRKWFFLPRYSSKLAFNPATSYETGSNMLLSTSDCFCDTKVVRIGSQNPHRGFSAFQFVPGTNDEIITALRTEEIPQDPAKPFENKLFATYITVFRINGDILLDDIPVDTGIKYEGLEFANVYQCL</sequence>
<evidence type="ECO:0000256" key="2">
    <source>
        <dbReference type="ARBA" id="ARBA00022723"/>
    </source>
</evidence>
<evidence type="ECO:0008006" key="10">
    <source>
        <dbReference type="Google" id="ProtNLM"/>
    </source>
</evidence>
<dbReference type="GO" id="GO:0004382">
    <property type="term" value="F:GDP phosphatase activity"/>
    <property type="evidence" value="ECO:0007669"/>
    <property type="project" value="TreeGrafter"/>
</dbReference>
<accession>A0A9P1N8R0</accession>